<dbReference type="InterPro" id="IPR016166">
    <property type="entry name" value="FAD-bd_PCMH"/>
</dbReference>
<dbReference type="AlphaFoldDB" id="A0A1W1I4D4"/>
<evidence type="ECO:0000313" key="11">
    <source>
        <dbReference type="Proteomes" id="UP000192042"/>
    </source>
</evidence>
<keyword evidence="5" id="KW-0274">FAD</keyword>
<keyword evidence="4" id="KW-0812">Transmembrane</keyword>
<keyword evidence="3" id="KW-0285">Flavoprotein</keyword>
<evidence type="ECO:0000256" key="7">
    <source>
        <dbReference type="ARBA" id="ARBA00023002"/>
    </source>
</evidence>
<evidence type="ECO:0000256" key="2">
    <source>
        <dbReference type="ARBA" id="ARBA00012405"/>
    </source>
</evidence>
<keyword evidence="11" id="KW-1185">Reference proteome</keyword>
<dbReference type="KEGG" id="nja:NSJP_1692"/>
<protein>
    <recommendedName>
        <fullName evidence="2">Delta(24)-sterol reductase</fullName>
        <ecNumber evidence="2">1.3.1.72</ecNumber>
    </recommendedName>
</protein>
<dbReference type="SUPFAM" id="SSF56176">
    <property type="entry name" value="FAD-binding/transporter-associated domain-like"/>
    <property type="match status" value="1"/>
</dbReference>
<dbReference type="STRING" id="1325564.NSJP_1692"/>
<dbReference type="RefSeq" id="WP_080886333.1">
    <property type="nucleotide sequence ID" value="NZ_LT828648.1"/>
</dbReference>
<evidence type="ECO:0000256" key="3">
    <source>
        <dbReference type="ARBA" id="ARBA00022630"/>
    </source>
</evidence>
<dbReference type="GO" id="GO:0050614">
    <property type="term" value="F:Delta24-sterol reductase activity"/>
    <property type="evidence" value="ECO:0007669"/>
    <property type="project" value="UniProtKB-EC"/>
</dbReference>
<dbReference type="GO" id="GO:0016020">
    <property type="term" value="C:membrane"/>
    <property type="evidence" value="ECO:0007669"/>
    <property type="project" value="UniProtKB-SubCell"/>
</dbReference>
<dbReference type="InterPro" id="IPR040165">
    <property type="entry name" value="Diminuto-like"/>
</dbReference>
<dbReference type="InterPro" id="IPR016169">
    <property type="entry name" value="FAD-bd_PCMH_sub2"/>
</dbReference>
<keyword evidence="8" id="KW-0472">Membrane</keyword>
<accession>A0A1W1I4D4</accession>
<evidence type="ECO:0000259" key="9">
    <source>
        <dbReference type="PROSITE" id="PS51387"/>
    </source>
</evidence>
<dbReference type="EMBL" id="LT828648">
    <property type="protein sequence ID" value="SLM47864.1"/>
    <property type="molecule type" value="Genomic_DNA"/>
</dbReference>
<evidence type="ECO:0000256" key="4">
    <source>
        <dbReference type="ARBA" id="ARBA00022692"/>
    </source>
</evidence>
<dbReference type="PROSITE" id="PS51387">
    <property type="entry name" value="FAD_PCMH"/>
    <property type="match status" value="1"/>
</dbReference>
<dbReference type="InterPro" id="IPR036318">
    <property type="entry name" value="FAD-bd_PCMH-like_sf"/>
</dbReference>
<dbReference type="PANTHER" id="PTHR10801">
    <property type="entry name" value="24-DEHYDROCHOLESTEROL REDUCTASE"/>
    <property type="match status" value="1"/>
</dbReference>
<comment type="subcellular location">
    <subcellularLocation>
        <location evidence="1">Membrane</location>
        <topology evidence="1">Single-pass membrane protein</topology>
    </subcellularLocation>
</comment>
<proteinExistence type="predicted"/>
<keyword evidence="7" id="KW-0560">Oxidoreductase</keyword>
<evidence type="ECO:0000256" key="5">
    <source>
        <dbReference type="ARBA" id="ARBA00022827"/>
    </source>
</evidence>
<dbReference type="Proteomes" id="UP000192042">
    <property type="component" value="Chromosome I"/>
</dbReference>
<feature type="domain" description="FAD-binding PCMH-type" evidence="9">
    <location>
        <begin position="1"/>
        <end position="169"/>
    </location>
</feature>
<dbReference type="InterPro" id="IPR006094">
    <property type="entry name" value="Oxid_FAD_bind_N"/>
</dbReference>
<reference evidence="10 11" key="1">
    <citation type="submission" date="2017-03" db="EMBL/GenBank/DDBJ databases">
        <authorList>
            <person name="Afonso C.L."/>
            <person name="Miller P.J."/>
            <person name="Scott M.A."/>
            <person name="Spackman E."/>
            <person name="Goraichik I."/>
            <person name="Dimitrov K.M."/>
            <person name="Suarez D.L."/>
            <person name="Swayne D.E."/>
        </authorList>
    </citation>
    <scope>NUCLEOTIDE SEQUENCE [LARGE SCALE GENOMIC DNA]</scope>
    <source>
        <strain evidence="10">Genome sequencing of Nitrospira japonica strain NJ11</strain>
    </source>
</reference>
<dbReference type="Gene3D" id="3.30.465.10">
    <property type="match status" value="1"/>
</dbReference>
<sequence>MIPFDAYAEKRARAAASMQSLGSEGLSLEKSTSNLFRHRTGSAKPRLDLREFRHVIRIDEQARTAEVEALTTYEELVRETLPFQLMPAVVPQLKSITVGGAIAGIGIESSSFRYGFVHETMRELDVLLSDGRVVTATADNDHRDLFFGFPNSYGTLGYALRTVIDLIPIKPFVKLTHRRFTDPDRYFEAMADACRQGGADFVDGTMFDGRTFYLTTGIFVGQAEWLSDYTYLQMYYRSITEKTTDYLITHDYLWRWDTDWFWCSKHFLLQYPIMRRLWGKERLNSGVYWRLWKRAHGSRVAQLALKMIEGRQEAVIQDVEIPIEQAPRFARFFNERIGITPVWLCPVAVRDPARSYSLYPMEPGMPYVNFGFWDTVKSRHGDGHFNKLVEETVRDLRGHKSLYSTSYYSREEFDRLYNGEAYRRLKGLYDPGKRLKGLYEKCVLKL</sequence>
<dbReference type="GO" id="GO:0071949">
    <property type="term" value="F:FAD binding"/>
    <property type="evidence" value="ECO:0007669"/>
    <property type="project" value="InterPro"/>
</dbReference>
<dbReference type="Pfam" id="PF01565">
    <property type="entry name" value="FAD_binding_4"/>
    <property type="match status" value="1"/>
</dbReference>
<organism evidence="10 11">
    <name type="scientific">Nitrospira japonica</name>
    <dbReference type="NCBI Taxonomy" id="1325564"/>
    <lineage>
        <taxon>Bacteria</taxon>
        <taxon>Pseudomonadati</taxon>
        <taxon>Nitrospirota</taxon>
        <taxon>Nitrospiria</taxon>
        <taxon>Nitrospirales</taxon>
        <taxon>Nitrospiraceae</taxon>
        <taxon>Nitrospira</taxon>
    </lineage>
</organism>
<evidence type="ECO:0000313" key="10">
    <source>
        <dbReference type="EMBL" id="SLM47864.1"/>
    </source>
</evidence>
<evidence type="ECO:0000256" key="6">
    <source>
        <dbReference type="ARBA" id="ARBA00022989"/>
    </source>
</evidence>
<gene>
    <name evidence="10" type="ORF">NSJP_1692</name>
</gene>
<dbReference type="InterPro" id="IPR016164">
    <property type="entry name" value="FAD-linked_Oxase-like_C"/>
</dbReference>
<evidence type="ECO:0000256" key="8">
    <source>
        <dbReference type="ARBA" id="ARBA00023136"/>
    </source>
</evidence>
<dbReference type="EC" id="1.3.1.72" evidence="2"/>
<evidence type="ECO:0000256" key="1">
    <source>
        <dbReference type="ARBA" id="ARBA00004167"/>
    </source>
</evidence>
<dbReference type="PANTHER" id="PTHR10801:SF0">
    <property type="entry name" value="DELTA(24)-STEROL REDUCTASE"/>
    <property type="match status" value="1"/>
</dbReference>
<name>A0A1W1I4D4_9BACT</name>
<keyword evidence="6" id="KW-1133">Transmembrane helix</keyword>
<dbReference type="SUPFAM" id="SSF55103">
    <property type="entry name" value="FAD-linked oxidases, C-terminal domain"/>
    <property type="match status" value="1"/>
</dbReference>